<dbReference type="AlphaFoldDB" id="U6GMP1"/>
<dbReference type="VEuPathDB" id="ToxoDB:EAH_00061140"/>
<evidence type="ECO:0000313" key="3">
    <source>
        <dbReference type="Proteomes" id="UP000018050"/>
    </source>
</evidence>
<dbReference type="GeneID" id="25274184"/>
<sequence>MISVLLAWAQEPLLSFFVSAAAARLKEGASLAVSAAGAGSQLPDGLCLLLAALGVAMTSICSSSKHAAAPAAAAAADAEEEDEEAAAAPTIATVKQQQQQQQQQQTFTAPLCPFRSAAVGVWLASVLGLGLTICLYFGAEDILSFFLSIKTAAAAAGGLQQQQQQQDTLSLAFNEHAEQQQQQPQQQQQKLLRGLRFFSVLYRAPSAAEVSLFGPFLMPILTQCCVRSLAVPLFLRHCAHLCS</sequence>
<dbReference type="RefSeq" id="XP_013248828.1">
    <property type="nucleotide sequence ID" value="XM_013393374.1"/>
</dbReference>
<protein>
    <submittedName>
        <fullName evidence="2">Uncharacterized protein</fullName>
    </submittedName>
</protein>
<evidence type="ECO:0000313" key="2">
    <source>
        <dbReference type="EMBL" id="CDI81455.1"/>
    </source>
</evidence>
<accession>U6GMP1</accession>
<keyword evidence="1" id="KW-0812">Transmembrane</keyword>
<dbReference type="OrthoDB" id="349360at2759"/>
<keyword evidence="1" id="KW-1133">Transmembrane helix</keyword>
<reference evidence="2" key="1">
    <citation type="submission" date="2013-10" db="EMBL/GenBank/DDBJ databases">
        <title>Genomic analysis of the causative agents of coccidiosis in chickens.</title>
        <authorList>
            <person name="Reid A.J."/>
            <person name="Blake D."/>
            <person name="Billington K."/>
            <person name="Browne H."/>
            <person name="Dunn M."/>
            <person name="Hung S."/>
            <person name="Kawahara F."/>
            <person name="Miranda-Saavedra D."/>
            <person name="Mourier T."/>
            <person name="Nagra H."/>
            <person name="Otto T.D."/>
            <person name="Rawlings N."/>
            <person name="Sanchez A."/>
            <person name="Sanders M."/>
            <person name="Subramaniam C."/>
            <person name="Tay Y."/>
            <person name="Dear P."/>
            <person name="Doerig C."/>
            <person name="Gruber A."/>
            <person name="Parkinson J."/>
            <person name="Shirley M."/>
            <person name="Wan K.L."/>
            <person name="Berriman M."/>
            <person name="Tomley F."/>
            <person name="Pain A."/>
        </authorList>
    </citation>
    <scope>NUCLEOTIDE SEQUENCE</scope>
    <source>
        <strain evidence="2">Houghton</strain>
    </source>
</reference>
<feature type="transmembrane region" description="Helical" evidence="1">
    <location>
        <begin position="119"/>
        <end position="139"/>
    </location>
</feature>
<proteinExistence type="predicted"/>
<evidence type="ECO:0000256" key="1">
    <source>
        <dbReference type="SAM" id="Phobius"/>
    </source>
</evidence>
<reference evidence="2" key="2">
    <citation type="submission" date="2013-10" db="EMBL/GenBank/DDBJ databases">
        <authorList>
            <person name="Aslett M."/>
        </authorList>
    </citation>
    <scope>NUCLEOTIDE SEQUENCE</scope>
    <source>
        <strain evidence="2">Houghton</strain>
    </source>
</reference>
<keyword evidence="3" id="KW-1185">Reference proteome</keyword>
<keyword evidence="1" id="KW-0472">Membrane</keyword>
<dbReference type="Proteomes" id="UP000018050">
    <property type="component" value="Unassembled WGS sequence"/>
</dbReference>
<dbReference type="EMBL" id="HG671646">
    <property type="protein sequence ID" value="CDI81455.1"/>
    <property type="molecule type" value="Genomic_DNA"/>
</dbReference>
<gene>
    <name evidence="2" type="ORF">EAH_00061140</name>
</gene>
<organism evidence="2 3">
    <name type="scientific">Eimeria acervulina</name>
    <name type="common">Coccidian parasite</name>
    <dbReference type="NCBI Taxonomy" id="5801"/>
    <lineage>
        <taxon>Eukaryota</taxon>
        <taxon>Sar</taxon>
        <taxon>Alveolata</taxon>
        <taxon>Apicomplexa</taxon>
        <taxon>Conoidasida</taxon>
        <taxon>Coccidia</taxon>
        <taxon>Eucoccidiorida</taxon>
        <taxon>Eimeriorina</taxon>
        <taxon>Eimeriidae</taxon>
        <taxon>Eimeria</taxon>
    </lineage>
</organism>
<name>U6GMP1_EIMAC</name>